<name>A0A517SLB6_9PLAN</name>
<organism evidence="2 3">
    <name type="scientific">Caulifigura coniformis</name>
    <dbReference type="NCBI Taxonomy" id="2527983"/>
    <lineage>
        <taxon>Bacteria</taxon>
        <taxon>Pseudomonadati</taxon>
        <taxon>Planctomycetota</taxon>
        <taxon>Planctomycetia</taxon>
        <taxon>Planctomycetales</taxon>
        <taxon>Planctomycetaceae</taxon>
        <taxon>Caulifigura</taxon>
    </lineage>
</organism>
<protein>
    <submittedName>
        <fullName evidence="2">Uncharacterized protein</fullName>
    </submittedName>
</protein>
<keyword evidence="3" id="KW-1185">Reference proteome</keyword>
<dbReference type="InParanoid" id="A0A517SLB6"/>
<proteinExistence type="predicted"/>
<gene>
    <name evidence="2" type="ORF">Pan44_49680</name>
</gene>
<accession>A0A517SLB6</accession>
<evidence type="ECO:0000256" key="1">
    <source>
        <dbReference type="SAM" id="SignalP"/>
    </source>
</evidence>
<keyword evidence="1" id="KW-0732">Signal</keyword>
<dbReference type="EMBL" id="CP036271">
    <property type="protein sequence ID" value="QDT56906.1"/>
    <property type="molecule type" value="Genomic_DNA"/>
</dbReference>
<feature type="signal peptide" evidence="1">
    <location>
        <begin position="1"/>
        <end position="21"/>
    </location>
</feature>
<sequence length="267" mass="28118" precursor="true">MRRHALHLLFLLQAGASIAQAEGPLNKRHFPVDVRRPGMAAQWNLAIDPTRQGQTQICEVALPGGGSAELYQPSGAISPLSGANRALLQVGGIYRFKISGLPDLPGIEVYPTVELIDHLHAPAGSEQDFPVPIEITPADVEAAAQNRLVTKVIYLEQPDLALPEPQENGLLTTDFSASANLMEVADQRGRPVAIIRIGGRTPDARNPDPAFFSTSGAVIVTEIPGKASTRNVTVAAPASPAAEKVTAATTLAQSPAATGGQPRPFPE</sequence>
<evidence type="ECO:0000313" key="3">
    <source>
        <dbReference type="Proteomes" id="UP000315700"/>
    </source>
</evidence>
<dbReference type="OrthoDB" id="278943at2"/>
<feature type="chain" id="PRO_5022170580" evidence="1">
    <location>
        <begin position="22"/>
        <end position="267"/>
    </location>
</feature>
<dbReference type="AlphaFoldDB" id="A0A517SLB6"/>
<dbReference type="Proteomes" id="UP000315700">
    <property type="component" value="Chromosome"/>
</dbReference>
<dbReference type="RefSeq" id="WP_145034315.1">
    <property type="nucleotide sequence ID" value="NZ_CP036271.1"/>
</dbReference>
<dbReference type="KEGG" id="ccos:Pan44_49680"/>
<reference evidence="2 3" key="1">
    <citation type="submission" date="2019-02" db="EMBL/GenBank/DDBJ databases">
        <title>Deep-cultivation of Planctomycetes and their phenomic and genomic characterization uncovers novel biology.</title>
        <authorList>
            <person name="Wiegand S."/>
            <person name="Jogler M."/>
            <person name="Boedeker C."/>
            <person name="Pinto D."/>
            <person name="Vollmers J."/>
            <person name="Rivas-Marin E."/>
            <person name="Kohn T."/>
            <person name="Peeters S.H."/>
            <person name="Heuer A."/>
            <person name="Rast P."/>
            <person name="Oberbeckmann S."/>
            <person name="Bunk B."/>
            <person name="Jeske O."/>
            <person name="Meyerdierks A."/>
            <person name="Storesund J.E."/>
            <person name="Kallscheuer N."/>
            <person name="Luecker S."/>
            <person name="Lage O.M."/>
            <person name="Pohl T."/>
            <person name="Merkel B.J."/>
            <person name="Hornburger P."/>
            <person name="Mueller R.-W."/>
            <person name="Bruemmer F."/>
            <person name="Labrenz M."/>
            <person name="Spormann A.M."/>
            <person name="Op den Camp H."/>
            <person name="Overmann J."/>
            <person name="Amann R."/>
            <person name="Jetten M.S.M."/>
            <person name="Mascher T."/>
            <person name="Medema M.H."/>
            <person name="Devos D.P."/>
            <person name="Kaster A.-K."/>
            <person name="Ovreas L."/>
            <person name="Rohde M."/>
            <person name="Galperin M.Y."/>
            <person name="Jogler C."/>
        </authorList>
    </citation>
    <scope>NUCLEOTIDE SEQUENCE [LARGE SCALE GENOMIC DNA]</scope>
    <source>
        <strain evidence="2 3">Pan44</strain>
    </source>
</reference>
<evidence type="ECO:0000313" key="2">
    <source>
        <dbReference type="EMBL" id="QDT56906.1"/>
    </source>
</evidence>